<feature type="transmembrane region" description="Helical" evidence="1">
    <location>
        <begin position="58"/>
        <end position="76"/>
    </location>
</feature>
<name>A0ABR1UFB0_9PEZI</name>
<gene>
    <name evidence="2" type="ORF">PG996_011515</name>
</gene>
<keyword evidence="3" id="KW-1185">Reference proteome</keyword>
<accession>A0ABR1UFB0</accession>
<keyword evidence="1" id="KW-0812">Transmembrane</keyword>
<evidence type="ECO:0000256" key="1">
    <source>
        <dbReference type="SAM" id="Phobius"/>
    </source>
</evidence>
<dbReference type="EMBL" id="JAQQWM010000007">
    <property type="protein sequence ID" value="KAK8057578.1"/>
    <property type="molecule type" value="Genomic_DNA"/>
</dbReference>
<sequence>MNKEEIRNVLSGSHRRVAILGLITRFLLLHDDLLGFVMNAELSDASRDPTFRVAEKSLLLSGGLFVISIRLLSLPLRCAPAVGAIGFSNAFSGFNFLLFRHSLLLLLLLGGLAGFVVDVVLGRVTASGDVGSSSGGADEG</sequence>
<keyword evidence="1" id="KW-1133">Transmembrane helix</keyword>
<reference evidence="2 3" key="1">
    <citation type="submission" date="2023-01" db="EMBL/GenBank/DDBJ databases">
        <title>Analysis of 21 Apiospora genomes using comparative genomics revels a genus with tremendous synthesis potential of carbohydrate active enzymes and secondary metabolites.</title>
        <authorList>
            <person name="Sorensen T."/>
        </authorList>
    </citation>
    <scope>NUCLEOTIDE SEQUENCE [LARGE SCALE GENOMIC DNA]</scope>
    <source>
        <strain evidence="2 3">CBS 83171</strain>
    </source>
</reference>
<proteinExistence type="predicted"/>
<keyword evidence="1" id="KW-0472">Membrane</keyword>
<organism evidence="2 3">
    <name type="scientific">Apiospora saccharicola</name>
    <dbReference type="NCBI Taxonomy" id="335842"/>
    <lineage>
        <taxon>Eukaryota</taxon>
        <taxon>Fungi</taxon>
        <taxon>Dikarya</taxon>
        <taxon>Ascomycota</taxon>
        <taxon>Pezizomycotina</taxon>
        <taxon>Sordariomycetes</taxon>
        <taxon>Xylariomycetidae</taxon>
        <taxon>Amphisphaeriales</taxon>
        <taxon>Apiosporaceae</taxon>
        <taxon>Apiospora</taxon>
    </lineage>
</organism>
<dbReference type="Proteomes" id="UP001446871">
    <property type="component" value="Unassembled WGS sequence"/>
</dbReference>
<evidence type="ECO:0000313" key="2">
    <source>
        <dbReference type="EMBL" id="KAK8057578.1"/>
    </source>
</evidence>
<evidence type="ECO:0000313" key="3">
    <source>
        <dbReference type="Proteomes" id="UP001446871"/>
    </source>
</evidence>
<protein>
    <submittedName>
        <fullName evidence="2">Uncharacterized protein</fullName>
    </submittedName>
</protein>
<comment type="caution">
    <text evidence="2">The sequence shown here is derived from an EMBL/GenBank/DDBJ whole genome shotgun (WGS) entry which is preliminary data.</text>
</comment>
<feature type="transmembrane region" description="Helical" evidence="1">
    <location>
        <begin position="97"/>
        <end position="117"/>
    </location>
</feature>